<protein>
    <submittedName>
        <fullName evidence="1">Uncharacterized protein</fullName>
    </submittedName>
</protein>
<keyword evidence="2" id="KW-1185">Reference proteome</keyword>
<organism evidence="1 2">
    <name type="scientific">Globisporangium ultimum (strain ATCC 200006 / CBS 805.95 / DAOM BR144)</name>
    <name type="common">Pythium ultimum</name>
    <dbReference type="NCBI Taxonomy" id="431595"/>
    <lineage>
        <taxon>Eukaryota</taxon>
        <taxon>Sar</taxon>
        <taxon>Stramenopiles</taxon>
        <taxon>Oomycota</taxon>
        <taxon>Peronosporomycetes</taxon>
        <taxon>Pythiales</taxon>
        <taxon>Pythiaceae</taxon>
        <taxon>Globisporangium</taxon>
    </lineage>
</organism>
<evidence type="ECO:0000313" key="1">
    <source>
        <dbReference type="EnsemblProtists" id="PYU1_T001326"/>
    </source>
</evidence>
<proteinExistence type="predicted"/>
<dbReference type="VEuPathDB" id="FungiDB:PYU1_G001326"/>
<accession>K3W8N5</accession>
<name>K3W8N5_GLOUD</name>
<reference evidence="2" key="1">
    <citation type="journal article" date="2010" name="Genome Biol.">
        <title>Genome sequence of the necrotrophic plant pathogen Pythium ultimum reveals original pathogenicity mechanisms and effector repertoire.</title>
        <authorList>
            <person name="Levesque C.A."/>
            <person name="Brouwer H."/>
            <person name="Cano L."/>
            <person name="Hamilton J.P."/>
            <person name="Holt C."/>
            <person name="Huitema E."/>
            <person name="Raffaele S."/>
            <person name="Robideau G.P."/>
            <person name="Thines M."/>
            <person name="Win J."/>
            <person name="Zerillo M.M."/>
            <person name="Beakes G.W."/>
            <person name="Boore J.L."/>
            <person name="Busam D."/>
            <person name="Dumas B."/>
            <person name="Ferriera S."/>
            <person name="Fuerstenberg S.I."/>
            <person name="Gachon C.M."/>
            <person name="Gaulin E."/>
            <person name="Govers F."/>
            <person name="Grenville-Briggs L."/>
            <person name="Horner N."/>
            <person name="Hostetler J."/>
            <person name="Jiang R.H."/>
            <person name="Johnson J."/>
            <person name="Krajaejun T."/>
            <person name="Lin H."/>
            <person name="Meijer H.J."/>
            <person name="Moore B."/>
            <person name="Morris P."/>
            <person name="Phuntmart V."/>
            <person name="Puiu D."/>
            <person name="Shetty J."/>
            <person name="Stajich J.E."/>
            <person name="Tripathy S."/>
            <person name="Wawra S."/>
            <person name="van West P."/>
            <person name="Whitty B.R."/>
            <person name="Coutinho P.M."/>
            <person name="Henrissat B."/>
            <person name="Martin F."/>
            <person name="Thomas P.D."/>
            <person name="Tyler B.M."/>
            <person name="De Vries R.P."/>
            <person name="Kamoun S."/>
            <person name="Yandell M."/>
            <person name="Tisserat N."/>
            <person name="Buell C.R."/>
        </authorList>
    </citation>
    <scope>NUCLEOTIDE SEQUENCE</scope>
    <source>
        <strain evidence="2">DAOM:BR144</strain>
    </source>
</reference>
<dbReference type="EMBL" id="GL376626">
    <property type="status" value="NOT_ANNOTATED_CDS"/>
    <property type="molecule type" value="Genomic_DNA"/>
</dbReference>
<dbReference type="Proteomes" id="UP000019132">
    <property type="component" value="Unassembled WGS sequence"/>
</dbReference>
<reference evidence="2" key="2">
    <citation type="submission" date="2010-04" db="EMBL/GenBank/DDBJ databases">
        <authorList>
            <person name="Buell R."/>
            <person name="Hamilton J."/>
            <person name="Hostetler J."/>
        </authorList>
    </citation>
    <scope>NUCLEOTIDE SEQUENCE [LARGE SCALE GENOMIC DNA]</scope>
    <source>
        <strain evidence="2">DAOM:BR144</strain>
    </source>
</reference>
<evidence type="ECO:0000313" key="2">
    <source>
        <dbReference type="Proteomes" id="UP000019132"/>
    </source>
</evidence>
<dbReference type="EnsemblProtists" id="PYU1_T001326">
    <property type="protein sequence ID" value="PYU1_T001326"/>
    <property type="gene ID" value="PYU1_G001326"/>
</dbReference>
<sequence>MASNAFANASLLNAKNPALASFDRFLEKHQVARSNVHGLITQDPTGHVLSSTLDQYALYLVAAEGAREKRLAKNMVAQYFDLVKAWLL</sequence>
<dbReference type="AlphaFoldDB" id="K3W8N5"/>
<reference evidence="1" key="3">
    <citation type="submission" date="2015-02" db="UniProtKB">
        <authorList>
            <consortium name="EnsemblProtists"/>
        </authorList>
    </citation>
    <scope>IDENTIFICATION</scope>
    <source>
        <strain evidence="1">DAOM BR144</strain>
    </source>
</reference>
<dbReference type="HOGENOM" id="CLU_015872_2_0_1"/>
<dbReference type="InParanoid" id="K3W8N5"/>